<dbReference type="GO" id="GO:0008703">
    <property type="term" value="F:5-amino-6-(5-phosphoribosylamino)uracil reductase activity"/>
    <property type="evidence" value="ECO:0007669"/>
    <property type="project" value="InterPro"/>
</dbReference>
<reference evidence="5 6" key="1">
    <citation type="journal article" date="2019" name="Emerg. Microbes Infect.">
        <title>Comprehensive subspecies identification of 175 nontuberculous mycobacteria species based on 7547 genomic profiles.</title>
        <authorList>
            <person name="Matsumoto Y."/>
            <person name="Kinjo T."/>
            <person name="Motooka D."/>
            <person name="Nabeya D."/>
            <person name="Jung N."/>
            <person name="Uechi K."/>
            <person name="Horii T."/>
            <person name="Iida T."/>
            <person name="Fujita J."/>
            <person name="Nakamura S."/>
        </authorList>
    </citation>
    <scope>NUCLEOTIDE SEQUENCE [LARGE SCALE GENOMIC DNA]</scope>
    <source>
        <strain evidence="5 6">JCM 6391</strain>
    </source>
</reference>
<evidence type="ECO:0000313" key="6">
    <source>
        <dbReference type="Proteomes" id="UP000466997"/>
    </source>
</evidence>
<dbReference type="NCBIfam" id="NF010664">
    <property type="entry name" value="PRK14059.1-2"/>
    <property type="match status" value="1"/>
</dbReference>
<feature type="domain" description="Bacterial bifunctional deaminase-reductase C-terminal" evidence="4">
    <location>
        <begin position="42"/>
        <end position="253"/>
    </location>
</feature>
<dbReference type="PANTHER" id="PTHR38011:SF7">
    <property type="entry name" value="2,5-DIAMINO-6-RIBOSYLAMINO-4(3H)-PYRIMIDINONE 5'-PHOSPHATE REDUCTASE"/>
    <property type="match status" value="1"/>
</dbReference>
<comment type="pathway">
    <text evidence="1">Cofactor biosynthesis; riboflavin biosynthesis.</text>
</comment>
<proteinExistence type="predicted"/>
<dbReference type="PANTHER" id="PTHR38011">
    <property type="entry name" value="DIHYDROFOLATE REDUCTASE FAMILY PROTEIN (AFU_ORTHOLOGUE AFUA_8G06820)"/>
    <property type="match status" value="1"/>
</dbReference>
<dbReference type="InterPro" id="IPR002734">
    <property type="entry name" value="RibDG_C"/>
</dbReference>
<keyword evidence="6" id="KW-1185">Reference proteome</keyword>
<dbReference type="NCBIfam" id="NF010665">
    <property type="entry name" value="PRK14059.1-4"/>
    <property type="match status" value="1"/>
</dbReference>
<dbReference type="Gene3D" id="3.40.430.10">
    <property type="entry name" value="Dihydrofolate Reductase, subunit A"/>
    <property type="match status" value="1"/>
</dbReference>
<dbReference type="Proteomes" id="UP000466997">
    <property type="component" value="Chromosome"/>
</dbReference>
<dbReference type="GO" id="GO:0009231">
    <property type="term" value="P:riboflavin biosynthetic process"/>
    <property type="evidence" value="ECO:0007669"/>
    <property type="project" value="InterPro"/>
</dbReference>
<dbReference type="AlphaFoldDB" id="A0A7I7JRT5"/>
<dbReference type="EMBL" id="AP022562">
    <property type="protein sequence ID" value="BBX14550.1"/>
    <property type="molecule type" value="Genomic_DNA"/>
</dbReference>
<dbReference type="Pfam" id="PF01872">
    <property type="entry name" value="RibD_C"/>
    <property type="match status" value="1"/>
</dbReference>
<dbReference type="SUPFAM" id="SSF53597">
    <property type="entry name" value="Dihydrofolate reductase-like"/>
    <property type="match status" value="1"/>
</dbReference>
<dbReference type="NCBIfam" id="NF010663">
    <property type="entry name" value="PRK14059.1-1"/>
    <property type="match status" value="1"/>
</dbReference>
<evidence type="ECO:0000256" key="3">
    <source>
        <dbReference type="ARBA" id="ARBA00023002"/>
    </source>
</evidence>
<evidence type="ECO:0000256" key="2">
    <source>
        <dbReference type="ARBA" id="ARBA00022857"/>
    </source>
</evidence>
<keyword evidence="2" id="KW-0521">NADP</keyword>
<dbReference type="InterPro" id="IPR050765">
    <property type="entry name" value="Riboflavin_Biosynth_HTPR"/>
</dbReference>
<sequence length="263" mass="28024">MAMSDLSAEPGFTRLDSTEPVDDAELARLYAYPESDDGPRSWLRANFIGSIDGGATMAGKSGGLGSPGDRALFMLLRALADVVLVGAGTVRVENYGGARLNVTERLRRRDRGQSEVPGLAIVSRSGQLDRDARVFTDTELPPLVLTSASAAEATRRRLDGRAEVLNCSAGDRDRVDEAAVLAALAGRGHHRVLTEGGPTLLGSFVERDLLDELCLTVAPYLVGGLARRIATGPGEVATPMRCAHLLVDESGYLYGRYVKSARL</sequence>
<evidence type="ECO:0000259" key="4">
    <source>
        <dbReference type="Pfam" id="PF01872"/>
    </source>
</evidence>
<protein>
    <recommendedName>
        <fullName evidence="4">Bacterial bifunctional deaminase-reductase C-terminal domain-containing protein</fullName>
    </recommendedName>
</protein>
<keyword evidence="3" id="KW-0560">Oxidoreductase</keyword>
<evidence type="ECO:0000256" key="1">
    <source>
        <dbReference type="ARBA" id="ARBA00005104"/>
    </source>
</evidence>
<name>A0A7I7JRT5_9MYCO</name>
<accession>A0A7I7JRT5</accession>
<gene>
    <name evidence="5" type="primary">ribD_1</name>
    <name evidence="5" type="ORF">MNVM_36310</name>
</gene>
<organism evidence="5 6">
    <name type="scientific">Mycobacterium novum</name>
    <dbReference type="NCBI Taxonomy" id="2492438"/>
    <lineage>
        <taxon>Bacteria</taxon>
        <taxon>Bacillati</taxon>
        <taxon>Actinomycetota</taxon>
        <taxon>Actinomycetes</taxon>
        <taxon>Mycobacteriales</taxon>
        <taxon>Mycobacteriaceae</taxon>
        <taxon>Mycobacterium</taxon>
    </lineage>
</organism>
<dbReference type="InterPro" id="IPR024072">
    <property type="entry name" value="DHFR-like_dom_sf"/>
</dbReference>
<dbReference type="KEGG" id="mnm:MNVM_36310"/>
<evidence type="ECO:0000313" key="5">
    <source>
        <dbReference type="EMBL" id="BBX14550.1"/>
    </source>
</evidence>